<dbReference type="OrthoDB" id="2588702at2759"/>
<keyword evidence="7" id="KW-1185">Reference proteome</keyword>
<dbReference type="Pfam" id="PF00076">
    <property type="entry name" value="RRM_1"/>
    <property type="match status" value="2"/>
</dbReference>
<feature type="compositionally biased region" description="Polar residues" evidence="4">
    <location>
        <begin position="292"/>
        <end position="303"/>
    </location>
</feature>
<proteinExistence type="predicted"/>
<reference evidence="6" key="3">
    <citation type="submission" date="2025-09" db="UniProtKB">
        <authorList>
            <consortium name="Ensembl"/>
        </authorList>
    </citation>
    <scope>IDENTIFICATION</scope>
</reference>
<feature type="domain" description="RRM" evidence="5">
    <location>
        <begin position="348"/>
        <end position="425"/>
    </location>
</feature>
<dbReference type="PANTHER" id="PTHR13976">
    <property type="entry name" value="HETEROGENEOUS NUCLEAR RIBONUCLEOPROTEIN-RELATED"/>
    <property type="match status" value="1"/>
</dbReference>
<dbReference type="Ensembl" id="ENSSORT00005023689.1">
    <property type="protein sequence ID" value="ENSSORP00005023018.1"/>
    <property type="gene ID" value="ENSSORG00005011151.1"/>
</dbReference>
<dbReference type="AlphaFoldDB" id="A0A673A320"/>
<keyword evidence="2 3" id="KW-0694">RNA-binding</keyword>
<dbReference type="InParanoid" id="A0A673A320"/>
<dbReference type="InterPro" id="IPR000504">
    <property type="entry name" value="RRM_dom"/>
</dbReference>
<feature type="compositionally biased region" description="Basic residues" evidence="4">
    <location>
        <begin position="312"/>
        <end position="333"/>
    </location>
</feature>
<protein>
    <submittedName>
        <fullName evidence="6">RNA-binding protein 12B-like</fullName>
    </submittedName>
</protein>
<sequence>MTIILRLEGLNAKAGIEDIRHFFVSLDIPNGGVYILGGRLGEAFVAFKSEKDAQFAMLRTGDLLKGSKVTLQISNMAEMEHKLNALLKKKRKPSPTQLLEMSPRPHPDVNKCPLNTGPADPRIADVPPSPAQLQTPTTDTKQILNVNSIDSQTAFLLGICTVIQGLQSSHQKENEAGLSADTPMNDHTVVTNEKWTPEHNLKRDPGYVRLFGLPPSTTKDDICQFFRGLTVQEAIVNVKLGVNYGCLVKFESDQDACSALSFNHHLLGPISVEVRSATEKMWISALQECENGTSNQDSVTPKQSPLRDTLNHKQKAPILPKKRKHLPLKSPKKTKSDHDSTTTQYVQSVVMVRNLPVIITKTEIKELFGCPNIAHRNVLHLLDSEGNRTDTAFLIFNRTEDFEYAMNLNGCHVGSGVIKVSSITREEMNALTAKTHPRNLNQRFKRWNMKKPFQKGNPAAFKRAEVAQSKNVDPLAQTCLFVRNLPANVEKDQIKTFFSEYKLRRDNITLLHDIDGRCIGEAVVQFQSQKTAALAQALHGQDFLGTKVLLTPINIKQMDDILVQNIPRCSMKAL</sequence>
<dbReference type="InterPro" id="IPR035979">
    <property type="entry name" value="RBD_domain_sf"/>
</dbReference>
<dbReference type="InterPro" id="IPR012677">
    <property type="entry name" value="Nucleotide-bd_a/b_plait_sf"/>
</dbReference>
<feature type="domain" description="RRM" evidence="5">
    <location>
        <begin position="478"/>
        <end position="555"/>
    </location>
</feature>
<organism evidence="6 7">
    <name type="scientific">Sphaeramia orbicularis</name>
    <name type="common">orbiculate cardinalfish</name>
    <dbReference type="NCBI Taxonomy" id="375764"/>
    <lineage>
        <taxon>Eukaryota</taxon>
        <taxon>Metazoa</taxon>
        <taxon>Chordata</taxon>
        <taxon>Craniata</taxon>
        <taxon>Vertebrata</taxon>
        <taxon>Euteleostomi</taxon>
        <taxon>Actinopterygii</taxon>
        <taxon>Neopterygii</taxon>
        <taxon>Teleostei</taxon>
        <taxon>Neoteleostei</taxon>
        <taxon>Acanthomorphata</taxon>
        <taxon>Gobiaria</taxon>
        <taxon>Kurtiformes</taxon>
        <taxon>Apogonoidei</taxon>
        <taxon>Apogonidae</taxon>
        <taxon>Apogoninae</taxon>
        <taxon>Sphaeramia</taxon>
    </lineage>
</organism>
<dbReference type="PROSITE" id="PS50102">
    <property type="entry name" value="RRM"/>
    <property type="match status" value="2"/>
</dbReference>
<reference evidence="6" key="1">
    <citation type="submission" date="2019-06" db="EMBL/GenBank/DDBJ databases">
        <authorList>
            <consortium name="Wellcome Sanger Institute Data Sharing"/>
        </authorList>
    </citation>
    <scope>NUCLEOTIDE SEQUENCE [LARGE SCALE GENOMIC DNA]</scope>
</reference>
<evidence type="ECO:0000256" key="4">
    <source>
        <dbReference type="SAM" id="MobiDB-lite"/>
    </source>
</evidence>
<dbReference type="Proteomes" id="UP000472271">
    <property type="component" value="Chromosome 16"/>
</dbReference>
<accession>A0A673A320</accession>
<evidence type="ECO:0000259" key="5">
    <source>
        <dbReference type="PROSITE" id="PS50102"/>
    </source>
</evidence>
<evidence type="ECO:0000256" key="1">
    <source>
        <dbReference type="ARBA" id="ARBA00022737"/>
    </source>
</evidence>
<evidence type="ECO:0000256" key="2">
    <source>
        <dbReference type="ARBA" id="ARBA00022884"/>
    </source>
</evidence>
<reference evidence="6" key="2">
    <citation type="submission" date="2025-08" db="UniProtKB">
        <authorList>
            <consortium name="Ensembl"/>
        </authorList>
    </citation>
    <scope>IDENTIFICATION</scope>
</reference>
<feature type="region of interest" description="Disordered" evidence="4">
    <location>
        <begin position="292"/>
        <end position="342"/>
    </location>
</feature>
<dbReference type="GO" id="GO:0003723">
    <property type="term" value="F:RNA binding"/>
    <property type="evidence" value="ECO:0007669"/>
    <property type="project" value="UniProtKB-UniRule"/>
</dbReference>
<name>A0A673A320_9TELE</name>
<evidence type="ECO:0000313" key="6">
    <source>
        <dbReference type="Ensembl" id="ENSSORP00005023018.1"/>
    </source>
</evidence>
<keyword evidence="1" id="KW-0677">Repeat</keyword>
<dbReference type="SMART" id="SM00360">
    <property type="entry name" value="RRM"/>
    <property type="match status" value="4"/>
</dbReference>
<evidence type="ECO:0000313" key="7">
    <source>
        <dbReference type="Proteomes" id="UP000472271"/>
    </source>
</evidence>
<dbReference type="Gene3D" id="3.30.70.330">
    <property type="match status" value="4"/>
</dbReference>
<dbReference type="SUPFAM" id="SSF54928">
    <property type="entry name" value="RNA-binding domain, RBD"/>
    <property type="match status" value="4"/>
</dbReference>
<evidence type="ECO:0000256" key="3">
    <source>
        <dbReference type="PROSITE-ProRule" id="PRU00176"/>
    </source>
</evidence>
<gene>
    <name evidence="6" type="primary">rbm12ba</name>
</gene>
<dbReference type="InterPro" id="IPR050666">
    <property type="entry name" value="ESRP"/>
</dbReference>